<dbReference type="Gene3D" id="1.20.120.450">
    <property type="entry name" value="dinb family like domain"/>
    <property type="match status" value="1"/>
</dbReference>
<protein>
    <recommendedName>
        <fullName evidence="3">DinB family protein</fullName>
    </recommendedName>
</protein>
<accession>A0A1G6SVS2</accession>
<dbReference type="OrthoDB" id="4548523at2"/>
<dbReference type="SUPFAM" id="SSF109854">
    <property type="entry name" value="DinB/YfiT-like putative metalloenzymes"/>
    <property type="match status" value="1"/>
</dbReference>
<proteinExistence type="predicted"/>
<name>A0A1G6SVS2_9PSEU</name>
<keyword evidence="2" id="KW-1185">Reference proteome</keyword>
<dbReference type="Pfam" id="PF04978">
    <property type="entry name" value="MST"/>
    <property type="match status" value="1"/>
</dbReference>
<evidence type="ECO:0008006" key="3">
    <source>
        <dbReference type="Google" id="ProtNLM"/>
    </source>
</evidence>
<dbReference type="AlphaFoldDB" id="A0A1G6SVS2"/>
<evidence type="ECO:0000313" key="1">
    <source>
        <dbReference type="EMBL" id="SDD20878.1"/>
    </source>
</evidence>
<dbReference type="RefSeq" id="WP_091452148.1">
    <property type="nucleotide sequence ID" value="NZ_FMZZ01000008.1"/>
</dbReference>
<dbReference type="STRING" id="1271860.SAMN05216174_108204"/>
<dbReference type="Proteomes" id="UP000199501">
    <property type="component" value="Unassembled WGS sequence"/>
</dbReference>
<organism evidence="1 2">
    <name type="scientific">Actinokineospora iranica</name>
    <dbReference type="NCBI Taxonomy" id="1271860"/>
    <lineage>
        <taxon>Bacteria</taxon>
        <taxon>Bacillati</taxon>
        <taxon>Actinomycetota</taxon>
        <taxon>Actinomycetes</taxon>
        <taxon>Pseudonocardiales</taxon>
        <taxon>Pseudonocardiaceae</taxon>
        <taxon>Actinokineospora</taxon>
    </lineage>
</organism>
<dbReference type="InterPro" id="IPR034660">
    <property type="entry name" value="DinB/YfiT-like"/>
</dbReference>
<reference evidence="2" key="1">
    <citation type="submission" date="2016-10" db="EMBL/GenBank/DDBJ databases">
        <authorList>
            <person name="Varghese N."/>
            <person name="Submissions S."/>
        </authorList>
    </citation>
    <scope>NUCLEOTIDE SEQUENCE [LARGE SCALE GENOMIC DNA]</scope>
    <source>
        <strain evidence="2">IBRC-M 10403</strain>
    </source>
</reference>
<sequence length="167" mass="18425">MTSTETLTGERADLLQSLGKHRHFLRFTVRGLTDDQARQRTTVSQLTLGGLIKHVATVEAAWARFIQGGAELMESGFGDWEDQHRMNADETLAGLLADYEEIARRTDELVAAVDLDSAHPLPVAPWFEPGVSWSARRVLVHIIAETAQHAGHADIIRESLDGQKSMG</sequence>
<dbReference type="InterPro" id="IPR007061">
    <property type="entry name" value="MST-like"/>
</dbReference>
<gene>
    <name evidence="1" type="ORF">SAMN05216174_108204</name>
</gene>
<evidence type="ECO:0000313" key="2">
    <source>
        <dbReference type="Proteomes" id="UP000199501"/>
    </source>
</evidence>
<dbReference type="EMBL" id="FMZZ01000008">
    <property type="protein sequence ID" value="SDD20878.1"/>
    <property type="molecule type" value="Genomic_DNA"/>
</dbReference>